<sequence>MLGKRRRSKGLKKCEIESRRLEGHAEDYLRKSNDQIDDMVKMVRGKLSSGARTTMGALIVIDVHARDVITKLISIGIKSTQDFNWICQLRYYWREGSVYVAMITTEVMYGFEYLGNSTRLVITPLTDRCYRTLMGALRLNLGGAPEGPAGTGKTETTKDLAKAVAKQCVVFNCSDGLDYKAMGKFFKGLAQAGAWACFDEFNRIELEVLSVVAQQIHSIQMAITQKLERFMFEGTDILLNPTCSIFITMNPGYAGRQELPDNLKVLFRTVAMMVPDYAMIGEISLYSFGFIDARSLAEKIVYTYKLCSEQLSSQHHYDYGMRAVKTVLTAARNLKLNYPDQLEAILVLRAIVDVNLPKFLAQDVPLFEGIYSDLFPGIQLPQPDRDELVEVLKKCLAKRNLQATEWYIEKIIQVYEMILVRHGLMIVGEPMGGKTCGYQMLAESLTEICNNPKSAMKEFRVHYRIINPKAITMGQLYGCFDPVSHEWSDGVLANTFREYASSTTPDRRWIMFDGPVDAVWIENMNTVLDDNKKLCLMSGEIISMSDKMNLIFEPADLEQASPATVSRCGMIYMEPEMLGWRAFFTSYCNLLSEWILPEQLELIVELTEWLVPPLLNFTLLSELFAETSQLHLFHMLQHLYSPTVSYNDNTCGALISIHLSSCYNSGNSRKIFDEFLRSLLYGTNDTFPKPKVFKLAKNQLFPEKESVFDYVQDLIIQTTESACQTFFLRMFLTLKIPTLFVGPTGTGKSAIVLNYLMNLPKEKFLPNVVNFSARTTANMTQDIIMAKLDRRRKGVYGPSMGKQCVLFVDDLSMPQKEVYGAQPPIELLRQWIDHGHWYDLKDTTKLELVDILFVSAMMPPGGGSNIVTGRFTRHLVIIGIDSFEDNTLNKIFCSIVDWHFAKGFDGNIARMTKMVVGATMEVYKASMLHFLPTPAKSHYIFNLRDFARVIGGILLVPSTHCKDPDKLIRLWVHETYRVFYDRLIDQDDREALFEIVKKACNNHLRQHLEKVLSHLIPEGENTLTDQHVRRLLFGNYMEPDADPKIYDEVVDQDLLTEKMVFYLGEYNLLSRTPMSLVMFQFAIEHISRVSRVLQQDNGHIMLVGMGGSGRQSVTKLAAFTMEQTLFQIEISRGYGQSEWRDDLKSLLRKAGAEGKQTVFLFNDTQIKDEMFVEDVSMVLNTGDVPNLFPPDEKAEILEKMQGVARTLGKKVDPTPLALYNFFVERVRANLSIALAMSPIGDALRNRLRMFPALINCCTIDWFTAWPEDALERVAKNFLQQMDFDPELEDSCVDLCKEFHVSVTNISERYYEVLRRRNYVTPTSYLELILMFKSLYEKKVEQITAQKNRYIVGLEKLDFASGQVRNLQEQLYDLQPQLIDTSEKTEKLMIKIEQDTVVVEAKKEIVAADEALANEAAAAAQAIKDDCESDLAEAIPALEAALQALNTLKPQDITIVKSMKSPPSGVKLVSCIIFLLKSPNRMKPRLRFWAETIK</sequence>
<evidence type="ECO:0000256" key="3">
    <source>
        <dbReference type="ARBA" id="ARBA00022490"/>
    </source>
</evidence>
<dbReference type="InterPro" id="IPR041589">
    <property type="entry name" value="DNAH3_AAA_lid_1"/>
</dbReference>
<dbReference type="Pfam" id="PF12775">
    <property type="entry name" value="AAA_7"/>
    <property type="match status" value="1"/>
</dbReference>
<dbReference type="GO" id="GO:0045505">
    <property type="term" value="F:dynein intermediate chain binding"/>
    <property type="evidence" value="ECO:0007669"/>
    <property type="project" value="InterPro"/>
</dbReference>
<dbReference type="SUPFAM" id="SSF52540">
    <property type="entry name" value="P-loop containing nucleoside triphosphate hydrolases"/>
    <property type="match status" value="4"/>
</dbReference>
<proteinExistence type="inferred from homology"/>
<dbReference type="Gene3D" id="3.40.50.300">
    <property type="entry name" value="P-loop containing nucleotide triphosphate hydrolases"/>
    <property type="match status" value="3"/>
</dbReference>
<dbReference type="Gene3D" id="1.20.58.1120">
    <property type="match status" value="1"/>
</dbReference>
<keyword evidence="5" id="KW-0547">Nucleotide-binding</keyword>
<dbReference type="Pfam" id="PF12777">
    <property type="entry name" value="MT"/>
    <property type="match status" value="1"/>
</dbReference>
<dbReference type="GO" id="GO:0030286">
    <property type="term" value="C:dynein complex"/>
    <property type="evidence" value="ECO:0007669"/>
    <property type="project" value="UniProtKB-KW"/>
</dbReference>
<dbReference type="InterPro" id="IPR024317">
    <property type="entry name" value="Dynein_heavy_chain_D4_dom"/>
</dbReference>
<dbReference type="GO" id="GO:0005524">
    <property type="term" value="F:ATP binding"/>
    <property type="evidence" value="ECO:0007669"/>
    <property type="project" value="UniProtKB-KW"/>
</dbReference>
<evidence type="ECO:0000256" key="10">
    <source>
        <dbReference type="ARBA" id="ARBA00023175"/>
    </source>
</evidence>
<evidence type="ECO:0000256" key="2">
    <source>
        <dbReference type="ARBA" id="ARBA00008887"/>
    </source>
</evidence>
<dbReference type="Gene3D" id="1.10.8.710">
    <property type="match status" value="1"/>
</dbReference>
<dbReference type="Pfam" id="PF17857">
    <property type="entry name" value="AAA_lid_1"/>
    <property type="match status" value="1"/>
</dbReference>
<dbReference type="InterPro" id="IPR027417">
    <property type="entry name" value="P-loop_NTPase"/>
</dbReference>
<keyword evidence="3" id="KW-0963">Cytoplasm</keyword>
<evidence type="ECO:0000256" key="12">
    <source>
        <dbReference type="ARBA" id="ARBA00023273"/>
    </source>
</evidence>
<dbReference type="FunFam" id="3.40.50.300:FF:002141">
    <property type="entry name" value="Dynein heavy chain"/>
    <property type="match status" value="1"/>
</dbReference>
<keyword evidence="12" id="KW-0966">Cell projection</keyword>
<dbReference type="GO" id="GO:0005874">
    <property type="term" value="C:microtubule"/>
    <property type="evidence" value="ECO:0007669"/>
    <property type="project" value="UniProtKB-KW"/>
</dbReference>
<keyword evidence="10" id="KW-0505">Motor protein</keyword>
<dbReference type="Gene3D" id="1.20.920.20">
    <property type="match status" value="1"/>
</dbReference>
<dbReference type="GO" id="GO:0007018">
    <property type="term" value="P:microtubule-based movement"/>
    <property type="evidence" value="ECO:0007669"/>
    <property type="project" value="InterPro"/>
</dbReference>
<evidence type="ECO:0000256" key="8">
    <source>
        <dbReference type="ARBA" id="ARBA00023054"/>
    </source>
</evidence>
<gene>
    <name evidence="14" type="ORF">TPSB3V08_LOCUS3832</name>
</gene>
<organism evidence="14">
    <name type="scientific">Timema poppense</name>
    <name type="common">Walking stick</name>
    <dbReference type="NCBI Taxonomy" id="170557"/>
    <lineage>
        <taxon>Eukaryota</taxon>
        <taxon>Metazoa</taxon>
        <taxon>Ecdysozoa</taxon>
        <taxon>Arthropoda</taxon>
        <taxon>Hexapoda</taxon>
        <taxon>Insecta</taxon>
        <taxon>Pterygota</taxon>
        <taxon>Neoptera</taxon>
        <taxon>Polyneoptera</taxon>
        <taxon>Phasmatodea</taxon>
        <taxon>Timematodea</taxon>
        <taxon>Timematoidea</taxon>
        <taxon>Timematidae</taxon>
        <taxon>Timema</taxon>
    </lineage>
</organism>
<evidence type="ECO:0000256" key="5">
    <source>
        <dbReference type="ARBA" id="ARBA00022741"/>
    </source>
</evidence>
<evidence type="ECO:0000256" key="1">
    <source>
        <dbReference type="ARBA" id="ARBA00004430"/>
    </source>
</evidence>
<dbReference type="SMART" id="SM00382">
    <property type="entry name" value="AAA"/>
    <property type="match status" value="2"/>
</dbReference>
<dbReference type="PANTHER" id="PTHR22878:SF71">
    <property type="entry name" value="DYNEIN, AXONEMAL, HEAVY CHAIN 3"/>
    <property type="match status" value="1"/>
</dbReference>
<dbReference type="Gene3D" id="1.20.920.30">
    <property type="match status" value="1"/>
</dbReference>
<dbReference type="FunFam" id="3.40.50.300:FF:000044">
    <property type="entry name" value="Dynein heavy chain 5, axonemal"/>
    <property type="match status" value="1"/>
</dbReference>
<keyword evidence="4" id="KW-0493">Microtubule</keyword>
<keyword evidence="6" id="KW-0067">ATP-binding</keyword>
<dbReference type="InterPro" id="IPR003593">
    <property type="entry name" value="AAA+_ATPase"/>
</dbReference>
<comment type="similarity">
    <text evidence="2">Belongs to the dynein heavy chain family.</text>
</comment>
<dbReference type="Pfam" id="PF12774">
    <property type="entry name" value="AAA_6"/>
    <property type="match status" value="1"/>
</dbReference>
<evidence type="ECO:0000313" key="14">
    <source>
        <dbReference type="EMBL" id="CAD7402965.1"/>
    </source>
</evidence>
<dbReference type="InterPro" id="IPR024743">
    <property type="entry name" value="Dynein_HC_stalk"/>
</dbReference>
<dbReference type="FunFam" id="3.40.50.300:FF:001328">
    <property type="entry name" value="Dynein heavy chain 6, axonemal"/>
    <property type="match status" value="1"/>
</dbReference>
<feature type="domain" description="AAA+ ATPase" evidence="13">
    <location>
        <begin position="139"/>
        <end position="278"/>
    </location>
</feature>
<dbReference type="Pfam" id="PF12780">
    <property type="entry name" value="AAA_8"/>
    <property type="match status" value="1"/>
</dbReference>
<dbReference type="FunFam" id="1.10.8.710:FF:000004">
    <property type="entry name" value="Dynein axonemal heavy chain 6"/>
    <property type="match status" value="1"/>
</dbReference>
<dbReference type="InterPro" id="IPR043157">
    <property type="entry name" value="Dynein_AAA1S"/>
</dbReference>
<protein>
    <recommendedName>
        <fullName evidence="13">AAA+ ATPase domain-containing protein</fullName>
    </recommendedName>
</protein>
<keyword evidence="9" id="KW-0969">Cilium</keyword>
<dbReference type="FunFam" id="1.20.920.30:FF:000002">
    <property type="entry name" value="Dynein axonemal heavy chain 3"/>
    <property type="match status" value="1"/>
</dbReference>
<dbReference type="InterPro" id="IPR035699">
    <property type="entry name" value="AAA_6"/>
</dbReference>
<evidence type="ECO:0000256" key="11">
    <source>
        <dbReference type="ARBA" id="ARBA00023212"/>
    </source>
</evidence>
<evidence type="ECO:0000256" key="4">
    <source>
        <dbReference type="ARBA" id="ARBA00022701"/>
    </source>
</evidence>
<reference evidence="14" key="1">
    <citation type="submission" date="2020-11" db="EMBL/GenBank/DDBJ databases">
        <authorList>
            <person name="Tran Van P."/>
        </authorList>
    </citation>
    <scope>NUCLEOTIDE SEQUENCE</scope>
</reference>
<accession>A0A7R9CVS0</accession>
<dbReference type="GO" id="GO:0005930">
    <property type="term" value="C:axoneme"/>
    <property type="evidence" value="ECO:0007669"/>
    <property type="project" value="UniProtKB-SubCell"/>
</dbReference>
<comment type="subcellular location">
    <subcellularLocation>
        <location evidence="1">Cytoplasm</location>
        <location evidence="1">Cytoskeleton</location>
        <location evidence="1">Cilium axoneme</location>
    </subcellularLocation>
</comment>
<feature type="domain" description="AAA+ ATPase" evidence="13">
    <location>
        <begin position="734"/>
        <end position="881"/>
    </location>
</feature>
<dbReference type="PANTHER" id="PTHR22878">
    <property type="entry name" value="DYNEIN HEAVY CHAIN 6, AXONEMAL-LIKE-RELATED"/>
    <property type="match status" value="1"/>
</dbReference>
<dbReference type="GO" id="GO:0051959">
    <property type="term" value="F:dynein light intermediate chain binding"/>
    <property type="evidence" value="ECO:0007669"/>
    <property type="project" value="InterPro"/>
</dbReference>
<evidence type="ECO:0000256" key="9">
    <source>
        <dbReference type="ARBA" id="ARBA00023069"/>
    </source>
</evidence>
<dbReference type="FunFam" id="1.20.58.1120:FF:000001">
    <property type="entry name" value="dynein heavy chain 2, axonemal"/>
    <property type="match status" value="1"/>
</dbReference>
<evidence type="ECO:0000259" key="13">
    <source>
        <dbReference type="SMART" id="SM00382"/>
    </source>
</evidence>
<evidence type="ECO:0000256" key="7">
    <source>
        <dbReference type="ARBA" id="ARBA00023017"/>
    </source>
</evidence>
<evidence type="ECO:0000256" key="6">
    <source>
        <dbReference type="ARBA" id="ARBA00022840"/>
    </source>
</evidence>
<keyword evidence="8" id="KW-0175">Coiled coil</keyword>
<dbReference type="InterPro" id="IPR026983">
    <property type="entry name" value="DHC"/>
</dbReference>
<keyword evidence="11" id="KW-0206">Cytoskeleton</keyword>
<keyword evidence="7" id="KW-0243">Dynein</keyword>
<name>A0A7R9CVS0_TIMPO</name>
<dbReference type="EMBL" id="OD001732">
    <property type="protein sequence ID" value="CAD7402965.1"/>
    <property type="molecule type" value="Genomic_DNA"/>
</dbReference>